<dbReference type="CDD" id="cd07522">
    <property type="entry name" value="HAD_cN-II"/>
    <property type="match status" value="1"/>
</dbReference>
<sequence>MWTRMVNGEHPPNQTIRFGKELGAPEECPITLSERMRVNSEGVPRAESIAATATIDLLYTVTILVWDRITAHGETLHNHHYYNNHPKSEAFEQVARVGFVLSFNGCRSTERHKQKRCSTAVYILSAEHSPRTLRSWLRDAIDQKRFHCIALLHTGIARFDTACFKETGMEVEPLNFVDKRIWDLGIRSMGLVASSLIFVNRSLQLDKIKFFGFDMDYTLAEYKSPDYEELAFDTLKERLVHVGYPEELLSFKYEPSFPIRGLWFDRLYGTFLKIDQFGNILRCMRGFKLVQGEQLRALYPNKFIKYDEKRIEIMNTLFSLPEIHMLSCIINMLISDPTHIQLDKGVKKGNLYMSYTSVYEDVREARDWMHEGELKRRTLADINRYLDRNSKLSSLLDRLRSNGAKVFILTNSGFKYTNAIMTHILELPRPDGTLRKWTSYFDYIVVDAKKPAFFQEGTIMRVVAQETGKRSIGHHMGALETGHVYSGGSCEVFSNLIGARGKDVLYVGDHIFGDILKSKKTVGWRTYLVIPELSNEVYVWKKKKALFDRLQELDNKLENSYRDMNISSEAKPDVGDIQREIREVAHHMEESYGLLGSIFRNGSRHTFFSSQVLRFADIYSFSCINLIYYPLCYMFRAPSMLMPHESTVSHEESPLDSFYDLDSTPCGLARRTKNQVEIIEIFVPCGPKRFDFIEGYINIGKWLRKYSHAKSMEEGCPVVQPLDSARRFNLSAFATAKEHLVWVIVSRTRPHLQHTVHTYVDVVDRETEWMFVPTVTFLVSNFYYSFKTSSASRRCNCVERSSPGGRNVHIINACSLSLVYPVLFTLVSGRDVPNTDINPNNRAANSPIIRILSPNHSDRDLSRFGKRFDDIAGNIFFADVYSDWAVESGFVIMHVVDLIQTFWKQEGKVPNSRHLCQLNSRTNGAAGHTAEIFTGKLKCLVGTSYFAVAQRRATLQNRKCLQLDCKLFITNRGDIVSTGLSGLTQPRTDDVTSIGDEKFAIQLQARRTDQQSIRAPELPIFHNITSFDIFWVELRGAAGVWWPDEYVQTEEVAPKMCTALAKPKQMNPHKQIVGHLLRYAMTLLRVLQNCNFVFQNFNTGNTNKNHWRMQACCVRRFHTTATLESYPYRMCKGSSEIYTHVQIMLPQLRLEYLTSGKTIHSLRFEFGAHTVILNRKNRNSITRTDKGWNQRNKVRLNGRYHTARMRPYRVGVYRVLRLLYVTDHTTSAVKEDKTECFRVSFGIRRMPNFITIEDIVRVCSRTFKNFPLVVRSSDPYQREGIQLRAVQQEKAYIIAVISATVYKRYMQIQRCDTRSGGKLTGHLDARLISASKHLAVDCGMEFMYTDERLLIFNEQLLVTTKLEAYLEKMQQAISLSNRLTVLLLSVALKSGASERLSYNVCSQFPNEYSETLLTSPSFLDLTNRGVGDLRLEFVYCPGAFIAYEFTHQEWPNTNPMRHWRWQALNEEAAQQDCHNDADTNCGILQALACAATLFLVRQVSNAELANNVYTDLISGDSAHLKAVSLSKTCVRMGSTLGSHSWAISAPFDHFTWKLKVAGIRKRPRNIGASCIYVIRHASLGAFIISNIYKKLSILQLITSKKTNKLKLSPQIMSGAFGGTCAEARPYTLWVESTYKTSERSLSFNPKQLRLPFTFEEWNAVVCIFQVNRVCATTSIWRPFSLGSSTASLT</sequence>
<organism evidence="5 6">
    <name type="scientific">Clonorchis sinensis</name>
    <name type="common">Chinese liver fluke</name>
    <dbReference type="NCBI Taxonomy" id="79923"/>
    <lineage>
        <taxon>Eukaryota</taxon>
        <taxon>Metazoa</taxon>
        <taxon>Spiralia</taxon>
        <taxon>Lophotrochozoa</taxon>
        <taxon>Platyhelminthes</taxon>
        <taxon>Trematoda</taxon>
        <taxon>Digenea</taxon>
        <taxon>Opisthorchiida</taxon>
        <taxon>Opisthorchiata</taxon>
        <taxon>Opisthorchiidae</taxon>
        <taxon>Clonorchis</taxon>
    </lineage>
</organism>
<dbReference type="InterPro" id="IPR036412">
    <property type="entry name" value="HAD-like_sf"/>
</dbReference>
<evidence type="ECO:0000313" key="6">
    <source>
        <dbReference type="Proteomes" id="UP000008909"/>
    </source>
</evidence>
<protein>
    <submittedName>
        <fullName evidence="5">5'-nucleotidase</fullName>
    </submittedName>
</protein>
<dbReference type="GO" id="GO:0046037">
    <property type="term" value="P:GMP metabolic process"/>
    <property type="evidence" value="ECO:0007669"/>
    <property type="project" value="UniProtKB-ARBA"/>
</dbReference>
<evidence type="ECO:0000256" key="4">
    <source>
        <dbReference type="ARBA" id="ARBA00022842"/>
    </source>
</evidence>
<dbReference type="Pfam" id="PF05761">
    <property type="entry name" value="5_nucleotid"/>
    <property type="match status" value="1"/>
</dbReference>
<dbReference type="NCBIfam" id="TIGR02244">
    <property type="entry name" value="HAD-IG-Ncltidse"/>
    <property type="match status" value="1"/>
</dbReference>
<dbReference type="FunFam" id="3.40.50.1000:FF:000021">
    <property type="entry name" value="NT5C2 isoform 1"/>
    <property type="match status" value="1"/>
</dbReference>
<keyword evidence="3" id="KW-0378">Hydrolase</keyword>
<dbReference type="InterPro" id="IPR023214">
    <property type="entry name" value="HAD_sf"/>
</dbReference>
<evidence type="ECO:0000256" key="2">
    <source>
        <dbReference type="ARBA" id="ARBA00022723"/>
    </source>
</evidence>
<accession>G7YRK8</accession>
<dbReference type="Proteomes" id="UP000008909">
    <property type="component" value="Unassembled WGS sequence"/>
</dbReference>
<evidence type="ECO:0000256" key="3">
    <source>
        <dbReference type="ARBA" id="ARBA00022801"/>
    </source>
</evidence>
<evidence type="ECO:0000313" key="5">
    <source>
        <dbReference type="EMBL" id="GAA55588.1"/>
    </source>
</evidence>
<dbReference type="GO" id="GO:0046872">
    <property type="term" value="F:metal ion binding"/>
    <property type="evidence" value="ECO:0007669"/>
    <property type="project" value="UniProtKB-KW"/>
</dbReference>
<keyword evidence="6" id="KW-1185">Reference proteome</keyword>
<dbReference type="PANTHER" id="PTHR12103:SF15">
    <property type="entry name" value="CYTOSOLIC PURINE 5'-NUCLEOTIDASE"/>
    <property type="match status" value="1"/>
</dbReference>
<dbReference type="GO" id="GO:0008253">
    <property type="term" value="F:5'-nucleotidase activity"/>
    <property type="evidence" value="ECO:0007669"/>
    <property type="project" value="TreeGrafter"/>
</dbReference>
<dbReference type="InterPro" id="IPR008380">
    <property type="entry name" value="HAD-SF_hydro_IG_5-nucl"/>
</dbReference>
<dbReference type="EMBL" id="DF144043">
    <property type="protein sequence ID" value="GAA55588.1"/>
    <property type="molecule type" value="Genomic_DNA"/>
</dbReference>
<dbReference type="Gene3D" id="3.40.50.1000">
    <property type="entry name" value="HAD superfamily/HAD-like"/>
    <property type="match status" value="1"/>
</dbReference>
<evidence type="ECO:0000256" key="1">
    <source>
        <dbReference type="ARBA" id="ARBA00009589"/>
    </source>
</evidence>
<proteinExistence type="inferred from homology"/>
<name>G7YRK8_CLOSI</name>
<dbReference type="PANTHER" id="PTHR12103">
    <property type="entry name" value="5'-NUCLEOTIDASE DOMAIN-CONTAINING"/>
    <property type="match status" value="1"/>
</dbReference>
<reference evidence="5" key="1">
    <citation type="journal article" date="2011" name="Genome Biol.">
        <title>The draft genome of the carcinogenic human liver fluke Clonorchis sinensis.</title>
        <authorList>
            <person name="Wang X."/>
            <person name="Chen W."/>
            <person name="Huang Y."/>
            <person name="Sun J."/>
            <person name="Men J."/>
            <person name="Liu H."/>
            <person name="Luo F."/>
            <person name="Guo L."/>
            <person name="Lv X."/>
            <person name="Deng C."/>
            <person name="Zhou C."/>
            <person name="Fan Y."/>
            <person name="Li X."/>
            <person name="Huang L."/>
            <person name="Hu Y."/>
            <person name="Liang C."/>
            <person name="Hu X."/>
            <person name="Xu J."/>
            <person name="Yu X."/>
        </authorList>
    </citation>
    <scope>NUCLEOTIDE SEQUENCE [LARGE SCALE GENOMIC DNA]</scope>
    <source>
        <strain evidence="5">Henan</strain>
    </source>
</reference>
<gene>
    <name evidence="5" type="ORF">CLF_108376</name>
</gene>
<comment type="similarity">
    <text evidence="1">Belongs to the 5'(3')-deoxyribonucleotidase family.</text>
</comment>
<keyword evidence="4" id="KW-0460">Magnesium</keyword>
<dbReference type="SUPFAM" id="SSF56784">
    <property type="entry name" value="HAD-like"/>
    <property type="match status" value="1"/>
</dbReference>
<keyword evidence="2" id="KW-0479">Metal-binding</keyword>
<reference key="2">
    <citation type="submission" date="2011-10" db="EMBL/GenBank/DDBJ databases">
        <title>The genome and transcriptome sequence of Clonorchis sinensis provide insights into the carcinogenic liver fluke.</title>
        <authorList>
            <person name="Wang X."/>
            <person name="Huang Y."/>
            <person name="Chen W."/>
            <person name="Liu H."/>
            <person name="Guo L."/>
            <person name="Chen Y."/>
            <person name="Luo F."/>
            <person name="Zhou W."/>
            <person name="Sun J."/>
            <person name="Mao Q."/>
            <person name="Liang P."/>
            <person name="Zhou C."/>
            <person name="Tian Y."/>
            <person name="Men J."/>
            <person name="Lv X."/>
            <person name="Huang L."/>
            <person name="Zhou J."/>
            <person name="Hu Y."/>
            <person name="Li R."/>
            <person name="Zhang F."/>
            <person name="Lei H."/>
            <person name="Li X."/>
            <person name="Hu X."/>
            <person name="Liang C."/>
            <person name="Xu J."/>
            <person name="Wu Z."/>
            <person name="Yu X."/>
        </authorList>
    </citation>
    <scope>NUCLEOTIDE SEQUENCE</scope>
    <source>
        <strain>Henan</strain>
    </source>
</reference>